<accession>A0A0N4U6D9</accession>
<feature type="transmembrane region" description="Helical" evidence="2">
    <location>
        <begin position="496"/>
        <end position="515"/>
    </location>
</feature>
<name>A0A0N4U6D9_DRAME</name>
<dbReference type="Proteomes" id="UP000274756">
    <property type="component" value="Unassembled WGS sequence"/>
</dbReference>
<reference evidence="6" key="1">
    <citation type="submission" date="2017-02" db="UniProtKB">
        <authorList>
            <consortium name="WormBaseParasite"/>
        </authorList>
    </citation>
    <scope>IDENTIFICATION</scope>
</reference>
<dbReference type="EMBL" id="UYYG01001157">
    <property type="protein sequence ID" value="VDN56868.1"/>
    <property type="molecule type" value="Genomic_DNA"/>
</dbReference>
<dbReference type="WBParaSite" id="DME_0000248101-mRNA-1">
    <property type="protein sequence ID" value="DME_0000248101-mRNA-1"/>
    <property type="gene ID" value="DME_0000248101"/>
</dbReference>
<evidence type="ECO:0000313" key="3">
    <source>
        <dbReference type="EMBL" id="VDN56868.1"/>
    </source>
</evidence>
<evidence type="ECO:0000256" key="1">
    <source>
        <dbReference type="SAM" id="MobiDB-lite"/>
    </source>
</evidence>
<keyword evidence="5" id="KW-1185">Reference proteome</keyword>
<feature type="transmembrane region" description="Helical" evidence="2">
    <location>
        <begin position="535"/>
        <end position="555"/>
    </location>
</feature>
<reference evidence="3 5" key="2">
    <citation type="submission" date="2018-11" db="EMBL/GenBank/DDBJ databases">
        <authorList>
            <consortium name="Pathogen Informatics"/>
        </authorList>
    </citation>
    <scope>NUCLEOTIDE SEQUENCE [LARGE SCALE GENOMIC DNA]</scope>
</reference>
<feature type="transmembrane region" description="Helical" evidence="2">
    <location>
        <begin position="631"/>
        <end position="649"/>
    </location>
</feature>
<keyword evidence="2" id="KW-1133">Transmembrane helix</keyword>
<protein>
    <submittedName>
        <fullName evidence="6">TLC domain-containing protein</fullName>
    </submittedName>
</protein>
<evidence type="ECO:0000313" key="4">
    <source>
        <dbReference type="Proteomes" id="UP000038040"/>
    </source>
</evidence>
<dbReference type="Proteomes" id="UP000038040">
    <property type="component" value="Unplaced"/>
</dbReference>
<proteinExistence type="predicted"/>
<feature type="compositionally biased region" description="Low complexity" evidence="1">
    <location>
        <begin position="274"/>
        <end position="284"/>
    </location>
</feature>
<evidence type="ECO:0000256" key="2">
    <source>
        <dbReference type="SAM" id="Phobius"/>
    </source>
</evidence>
<evidence type="ECO:0000313" key="5">
    <source>
        <dbReference type="Proteomes" id="UP000274756"/>
    </source>
</evidence>
<feature type="region of interest" description="Disordered" evidence="1">
    <location>
        <begin position="269"/>
        <end position="288"/>
    </location>
</feature>
<dbReference type="OrthoDB" id="10686203at2759"/>
<sequence>MLTADPDFNLVEVHSFVSDSTDSCQSGKFSNRSASASEAYIVNHRAYSLGSRPLHQIFSVPFSKLNESEVNTEIIEESLVKRLKPFKKAGIRNSNVDIDYSDSFARKRADSFGSSADTEVNSAEETRIPDLAKEIRKDSRLHVQEERKQKNDLAEWDFSAAIGRSASGSIASADSSSNSRTSSFGVNGSSLIRIAAEEVRKNRRDKAEKYLVDRSRAEYMFERPVDTVLNLVGDYILHTAPEKEKSDTIYHSSSSVDSSSKSRIIGTIHEQNISSGSSRSQSPKFSDDKNCIRASHQLNNNAVNPINQFENSSSHSEFFSNPTKAFIDQSAVSSKIIQPLLLPSSNPLKHSADSLKLEYACFNFQGDGSSGNDLSKNSEEVAFNYTADYAEFLSENLFQKKLNSVPFLVVKICQKYSIVENRFRVQRFSGSTDIRLSPTVFFSGGETFFGYGGSYYGAINTCRISFVSSTMSFTSDAAKDDIGYLSNMMGIGHRAIFAWVLLLLTIYFDCFGEPFNVVYNDPLKDGGLDGEPLVLFISLLFFDGVSLIFIAFKIIRHYHLFGVGRRSLDSNIVTSWNFPLDKRQCIIATDSICLILYLFKYIYYLSVLILLKALFEILLCIRLESGTVPTLWIMAPLWLFLILLIIELTSRLVSIHNKSSVHS</sequence>
<keyword evidence="2" id="KW-0472">Membrane</keyword>
<gene>
    <name evidence="3" type="ORF">DME_LOCUS6841</name>
</gene>
<keyword evidence="2" id="KW-0812">Transmembrane</keyword>
<evidence type="ECO:0000313" key="6">
    <source>
        <dbReference type="WBParaSite" id="DME_0000248101-mRNA-1"/>
    </source>
</evidence>
<dbReference type="AlphaFoldDB" id="A0A0N4U6D9"/>
<organism evidence="4 6">
    <name type="scientific">Dracunculus medinensis</name>
    <name type="common">Guinea worm</name>
    <dbReference type="NCBI Taxonomy" id="318479"/>
    <lineage>
        <taxon>Eukaryota</taxon>
        <taxon>Metazoa</taxon>
        <taxon>Ecdysozoa</taxon>
        <taxon>Nematoda</taxon>
        <taxon>Chromadorea</taxon>
        <taxon>Rhabditida</taxon>
        <taxon>Spirurina</taxon>
        <taxon>Dracunculoidea</taxon>
        <taxon>Dracunculidae</taxon>
        <taxon>Dracunculus</taxon>
    </lineage>
</organism>
<dbReference type="STRING" id="318479.A0A0N4U6D9"/>